<dbReference type="Pfam" id="PF17766">
    <property type="entry name" value="fn3_6"/>
    <property type="match status" value="1"/>
</dbReference>
<dbReference type="PROSITE" id="PS51892">
    <property type="entry name" value="SUBTILASE"/>
    <property type="match status" value="1"/>
</dbReference>
<dbReference type="Gene3D" id="3.30.70.80">
    <property type="entry name" value="Peptidase S8 propeptide/proteinase inhibitor I9"/>
    <property type="match status" value="1"/>
</dbReference>
<dbReference type="Gene3D" id="3.50.30.30">
    <property type="match status" value="1"/>
</dbReference>
<dbReference type="FunFam" id="3.50.30.30:FF:000005">
    <property type="entry name" value="subtilisin-like protease SBT1.5"/>
    <property type="match status" value="1"/>
</dbReference>
<dbReference type="OrthoDB" id="206201at2759"/>
<dbReference type="Pfam" id="PF00082">
    <property type="entry name" value="Peptidase_S8"/>
    <property type="match status" value="1"/>
</dbReference>
<dbReference type="CDD" id="cd02120">
    <property type="entry name" value="PA_subtilisin_like"/>
    <property type="match status" value="1"/>
</dbReference>
<feature type="active site" description="Charge relay system" evidence="7 8">
    <location>
        <position position="104"/>
    </location>
</feature>
<dbReference type="CDD" id="cd04852">
    <property type="entry name" value="Peptidases_S8_3"/>
    <property type="match status" value="1"/>
</dbReference>
<evidence type="ECO:0000256" key="7">
    <source>
        <dbReference type="PIRSR" id="PIRSR615500-1"/>
    </source>
</evidence>
<dbReference type="Pfam" id="PF05922">
    <property type="entry name" value="Inhibitor_I9"/>
    <property type="match status" value="1"/>
</dbReference>
<dbReference type="EMBL" id="CACSLK010019251">
    <property type="protein sequence ID" value="CAA0819655.1"/>
    <property type="molecule type" value="Genomic_DNA"/>
</dbReference>
<feature type="domain" description="PA" evidence="11">
    <location>
        <begin position="332"/>
        <end position="418"/>
    </location>
</feature>
<comment type="caution">
    <text evidence="14">The sequence shown here is derived from an EMBL/GenBank/DDBJ whole genome shotgun (WGS) entry which is preliminary data.</text>
</comment>
<dbReference type="InterPro" id="IPR037045">
    <property type="entry name" value="S8pro/Inhibitor_I9_sf"/>
</dbReference>
<keyword evidence="2 8" id="KW-0645">Protease</keyword>
<evidence type="ECO:0000256" key="2">
    <source>
        <dbReference type="ARBA" id="ARBA00022670"/>
    </source>
</evidence>
<evidence type="ECO:0000313" key="15">
    <source>
        <dbReference type="Proteomes" id="UP001153555"/>
    </source>
</evidence>
<dbReference type="InterPro" id="IPR015500">
    <property type="entry name" value="Peptidase_S8_subtilisin-rel"/>
</dbReference>
<dbReference type="InterPro" id="IPR034197">
    <property type="entry name" value="Peptidases_S8_3"/>
</dbReference>
<keyword evidence="15" id="KW-1185">Reference proteome</keyword>
<feature type="region of interest" description="Disordered" evidence="9">
    <location>
        <begin position="163"/>
        <end position="187"/>
    </location>
</feature>
<dbReference type="InterPro" id="IPR023828">
    <property type="entry name" value="Peptidase_S8_Ser-AS"/>
</dbReference>
<feature type="active site" description="Charge relay system" evidence="7 8">
    <location>
        <position position="507"/>
    </location>
</feature>
<evidence type="ECO:0000256" key="3">
    <source>
        <dbReference type="ARBA" id="ARBA00022729"/>
    </source>
</evidence>
<dbReference type="Gene3D" id="2.60.40.2310">
    <property type="match status" value="1"/>
</dbReference>
<reference evidence="14" key="1">
    <citation type="submission" date="2019-12" db="EMBL/GenBank/DDBJ databases">
        <authorList>
            <person name="Scholes J."/>
        </authorList>
    </citation>
    <scope>NUCLEOTIDE SEQUENCE</scope>
</reference>
<evidence type="ECO:0000259" key="11">
    <source>
        <dbReference type="Pfam" id="PF02225"/>
    </source>
</evidence>
<accession>A0A9N7RAV1</accession>
<dbReference type="Pfam" id="PF02225">
    <property type="entry name" value="PA"/>
    <property type="match status" value="1"/>
</dbReference>
<evidence type="ECO:0000259" key="12">
    <source>
        <dbReference type="Pfam" id="PF05922"/>
    </source>
</evidence>
<sequence length="726" mass="77473">MATNEKPASFENHDQWYEASLASVSNNLAKTMYTYKNVFDGFSTGLAAHEAEHLSTLPGVISVIRETIYELHTTRTPFFLGIENPTKDFPKPNMVSEVIVGVLDTGVWPESPSFRDDKLGPVPRRWRGGCEEAIDFSKSSCNKKLIGARSFSKGYLSYLNQTRNPQSEQISPRDNDGHGTHTASTAAGSPVLGANLLGFASGTARGMASSARVATYKVCWEDGCFGSDILAGMDRAISDGVHMMSLSLGGRTQDYDEDEIAIGAFSAMERGILVSCSAGNSGPAPSILSNVAPWILTVGAGTLDRDFPTNVTLNDRRNYTGFSIYRRVSSLSGALVYAGNVSTDGSSVCTSGSLIPDKVKGKIVLCDRGVNPRVEKGVVVQEAGGLGMVLANTDIDGEELVVDAHLVPTTMVGAKAGGEIKSYMMSDRFNATTITMFRGITRVGVNPSPVVAAFSSRGPNTITPEILKPDLIAPGVNILAGWTGAVGPTGLAMDTRRVDFNIISGTSMSCPHVSGLAALLKAAHPEWSPAAIRSALMTTAYSTYQDGSPLLDASTGKPSTSYAHGSGHVAPMKALDPGLVYDLTKNDYLNFLCAMNYNSSRIKTLAGKTRFRCDVNKTYSVNDLNYPSFAAAIRPAKRETPKVFKRTVTNVGQNGATYQVSISSPSPSVKIYVTPQTLVFCRNNETKSFTLKVVAAPMPKGTNAFGNIKWSNGKYVVASPVAVSWV</sequence>
<gene>
    <name evidence="14" type="ORF">SHERM_18028</name>
</gene>
<dbReference type="GO" id="GO:0006508">
    <property type="term" value="P:proteolysis"/>
    <property type="evidence" value="ECO:0007669"/>
    <property type="project" value="UniProtKB-KW"/>
</dbReference>
<dbReference type="PROSITE" id="PS00138">
    <property type="entry name" value="SUBTILASE_SER"/>
    <property type="match status" value="1"/>
</dbReference>
<evidence type="ECO:0000256" key="1">
    <source>
        <dbReference type="ARBA" id="ARBA00011073"/>
    </source>
</evidence>
<dbReference type="FunFam" id="3.40.50.200:FF:000006">
    <property type="entry name" value="Subtilisin-like protease SBT1.5"/>
    <property type="match status" value="1"/>
</dbReference>
<feature type="domain" description="Inhibitor I9" evidence="12">
    <location>
        <begin position="5"/>
        <end position="72"/>
    </location>
</feature>
<keyword evidence="6" id="KW-0325">Glycoprotein</keyword>
<feature type="domain" description="Peptidase S8/S53" evidence="10">
    <location>
        <begin position="97"/>
        <end position="548"/>
    </location>
</feature>
<keyword evidence="5 8" id="KW-0720">Serine protease</keyword>
<dbReference type="InterPro" id="IPR046450">
    <property type="entry name" value="PA_dom_sf"/>
</dbReference>
<dbReference type="PANTHER" id="PTHR10795">
    <property type="entry name" value="PROPROTEIN CONVERTASE SUBTILISIN/KEXIN"/>
    <property type="match status" value="1"/>
</dbReference>
<feature type="domain" description="Subtilisin-like protease fibronectin type-III" evidence="13">
    <location>
        <begin position="623"/>
        <end position="723"/>
    </location>
</feature>
<feature type="active site" description="Charge relay system" evidence="7 8">
    <location>
        <position position="178"/>
    </location>
</feature>
<name>A0A9N7RAV1_STRHE</name>
<dbReference type="InterPro" id="IPR000209">
    <property type="entry name" value="Peptidase_S8/S53_dom"/>
</dbReference>
<evidence type="ECO:0000256" key="5">
    <source>
        <dbReference type="ARBA" id="ARBA00022825"/>
    </source>
</evidence>
<keyword evidence="3" id="KW-0732">Signal</keyword>
<keyword evidence="4 8" id="KW-0378">Hydrolase</keyword>
<dbReference type="Gene3D" id="3.40.50.200">
    <property type="entry name" value="Peptidase S8/S53 domain"/>
    <property type="match status" value="1"/>
</dbReference>
<dbReference type="InterPro" id="IPR041469">
    <property type="entry name" value="Subtilisin-like_FN3"/>
</dbReference>
<dbReference type="InterPro" id="IPR003137">
    <property type="entry name" value="PA_domain"/>
</dbReference>
<dbReference type="GO" id="GO:0004252">
    <property type="term" value="F:serine-type endopeptidase activity"/>
    <property type="evidence" value="ECO:0007669"/>
    <property type="project" value="UniProtKB-UniRule"/>
</dbReference>
<dbReference type="Proteomes" id="UP001153555">
    <property type="component" value="Unassembled WGS sequence"/>
</dbReference>
<dbReference type="SUPFAM" id="SSF52025">
    <property type="entry name" value="PA domain"/>
    <property type="match status" value="1"/>
</dbReference>
<evidence type="ECO:0000256" key="6">
    <source>
        <dbReference type="ARBA" id="ARBA00023180"/>
    </source>
</evidence>
<comment type="similarity">
    <text evidence="1 8">Belongs to the peptidase S8 family.</text>
</comment>
<dbReference type="InterPro" id="IPR036852">
    <property type="entry name" value="Peptidase_S8/S53_dom_sf"/>
</dbReference>
<dbReference type="InterPro" id="IPR045051">
    <property type="entry name" value="SBT"/>
</dbReference>
<evidence type="ECO:0000313" key="14">
    <source>
        <dbReference type="EMBL" id="CAA0819655.1"/>
    </source>
</evidence>
<evidence type="ECO:0000259" key="10">
    <source>
        <dbReference type="Pfam" id="PF00082"/>
    </source>
</evidence>
<evidence type="ECO:0000256" key="4">
    <source>
        <dbReference type="ARBA" id="ARBA00022801"/>
    </source>
</evidence>
<evidence type="ECO:0000256" key="9">
    <source>
        <dbReference type="SAM" id="MobiDB-lite"/>
    </source>
</evidence>
<dbReference type="AlphaFoldDB" id="A0A9N7RAV1"/>
<dbReference type="SUPFAM" id="SSF52743">
    <property type="entry name" value="Subtilisin-like"/>
    <property type="match status" value="1"/>
</dbReference>
<proteinExistence type="inferred from homology"/>
<dbReference type="InterPro" id="IPR010259">
    <property type="entry name" value="S8pro/Inhibitor_I9"/>
</dbReference>
<dbReference type="PRINTS" id="PR00723">
    <property type="entry name" value="SUBTILISIN"/>
</dbReference>
<organism evidence="14 15">
    <name type="scientific">Striga hermonthica</name>
    <name type="common">Purple witchweed</name>
    <name type="synonym">Buchnera hermonthica</name>
    <dbReference type="NCBI Taxonomy" id="68872"/>
    <lineage>
        <taxon>Eukaryota</taxon>
        <taxon>Viridiplantae</taxon>
        <taxon>Streptophyta</taxon>
        <taxon>Embryophyta</taxon>
        <taxon>Tracheophyta</taxon>
        <taxon>Spermatophyta</taxon>
        <taxon>Magnoliopsida</taxon>
        <taxon>eudicotyledons</taxon>
        <taxon>Gunneridae</taxon>
        <taxon>Pentapetalae</taxon>
        <taxon>asterids</taxon>
        <taxon>lamiids</taxon>
        <taxon>Lamiales</taxon>
        <taxon>Orobanchaceae</taxon>
        <taxon>Buchnereae</taxon>
        <taxon>Striga</taxon>
    </lineage>
</organism>
<evidence type="ECO:0000256" key="8">
    <source>
        <dbReference type="PROSITE-ProRule" id="PRU01240"/>
    </source>
</evidence>
<evidence type="ECO:0000259" key="13">
    <source>
        <dbReference type="Pfam" id="PF17766"/>
    </source>
</evidence>
<protein>
    <submittedName>
        <fullName evidence="14">Subtilisin-like protease SBT1.7</fullName>
    </submittedName>
</protein>